<organism evidence="3 4">
    <name type="scientific">Ralstonia flaminis</name>
    <dbReference type="NCBI Taxonomy" id="3058597"/>
    <lineage>
        <taxon>Bacteria</taxon>
        <taxon>Pseudomonadati</taxon>
        <taxon>Pseudomonadota</taxon>
        <taxon>Betaproteobacteria</taxon>
        <taxon>Burkholderiales</taxon>
        <taxon>Burkholderiaceae</taxon>
        <taxon>Ralstonia</taxon>
    </lineage>
</organism>
<dbReference type="EMBL" id="CATZLL010000002">
    <property type="protein sequence ID" value="CAJ0809668.1"/>
    <property type="molecule type" value="Genomic_DNA"/>
</dbReference>
<dbReference type="Pfam" id="PF13416">
    <property type="entry name" value="SBP_bac_8"/>
    <property type="match status" value="1"/>
</dbReference>
<dbReference type="PANTHER" id="PTHR30006:SF2">
    <property type="entry name" value="ABC TRANSPORTER SUBSTRATE-BINDING PROTEIN"/>
    <property type="match status" value="1"/>
</dbReference>
<feature type="chain" id="PRO_5045863169" description="Spermidine/putrescine ABC transporter substrate-binding protein" evidence="2">
    <location>
        <begin position="43"/>
        <end position="366"/>
    </location>
</feature>
<sequence length="366" mass="39336">MKLKHLMPLETTMLVKHAHTSITSIIAAAAGAALLAAGAAHAETKTLYIGMNGGNMERTYTQFVFPPFEKANNVKVVVVPGTSTDILAKAQATKGKAQMHVMTLDDGVMFRAIGMGLCEKLKPSANLSAVPAIAHLKGDYAVGLSMGLTGLAYSTKIFADKGWTPPTSWGDLADPKYKGKVVVQSMPASSFGLDAFLMFNRLKGGTEKNVDPAFKAWPTTIGPNVIEYIPNSSKVVEMMQAGDAALFPYTLTQVELMKSKGIPMEFVAPKEGAVVLLTAQCVLANNPDADLAQKLADYLISPEAQALAMENGSYNPVNPKAPLKGKAAEEQNKMNGILKTAVALDWDVINAERPEWSKRWNRVVER</sequence>
<keyword evidence="1 2" id="KW-0732">Signal</keyword>
<dbReference type="SUPFAM" id="SSF53850">
    <property type="entry name" value="Periplasmic binding protein-like II"/>
    <property type="match status" value="1"/>
</dbReference>
<comment type="caution">
    <text evidence="3">The sequence shown here is derived from an EMBL/GenBank/DDBJ whole genome shotgun (WGS) entry which is preliminary data.</text>
</comment>
<accession>A0ABN9JIS8</accession>
<reference evidence="3 4" key="1">
    <citation type="submission" date="2023-07" db="EMBL/GenBank/DDBJ databases">
        <authorList>
            <person name="Peeters C."/>
        </authorList>
    </citation>
    <scope>NUCLEOTIDE SEQUENCE [LARGE SCALE GENOMIC DNA]</scope>
    <source>
        <strain evidence="3 4">LMG 18101</strain>
    </source>
</reference>
<dbReference type="Proteomes" id="UP001189757">
    <property type="component" value="Unassembled WGS sequence"/>
</dbReference>
<feature type="signal peptide" evidence="2">
    <location>
        <begin position="1"/>
        <end position="42"/>
    </location>
</feature>
<evidence type="ECO:0000256" key="1">
    <source>
        <dbReference type="ARBA" id="ARBA00022729"/>
    </source>
</evidence>
<dbReference type="CDD" id="cd13589">
    <property type="entry name" value="PBP2_polyamine_RpCGA009"/>
    <property type="match status" value="1"/>
</dbReference>
<dbReference type="PANTHER" id="PTHR30006">
    <property type="entry name" value="THIAMINE-BINDING PERIPLASMIC PROTEIN-RELATED"/>
    <property type="match status" value="1"/>
</dbReference>
<dbReference type="InterPro" id="IPR006059">
    <property type="entry name" value="SBP"/>
</dbReference>
<evidence type="ECO:0000313" key="4">
    <source>
        <dbReference type="Proteomes" id="UP001189757"/>
    </source>
</evidence>
<gene>
    <name evidence="3" type="ORF">LMG18101_00637</name>
</gene>
<name>A0ABN9JIS8_9RALS</name>
<evidence type="ECO:0000256" key="2">
    <source>
        <dbReference type="SAM" id="SignalP"/>
    </source>
</evidence>
<evidence type="ECO:0008006" key="5">
    <source>
        <dbReference type="Google" id="ProtNLM"/>
    </source>
</evidence>
<keyword evidence="4" id="KW-1185">Reference proteome</keyword>
<protein>
    <recommendedName>
        <fullName evidence="5">Spermidine/putrescine ABC transporter substrate-binding protein</fullName>
    </recommendedName>
</protein>
<proteinExistence type="predicted"/>
<dbReference type="Gene3D" id="3.40.190.10">
    <property type="entry name" value="Periplasmic binding protein-like II"/>
    <property type="match status" value="2"/>
</dbReference>
<evidence type="ECO:0000313" key="3">
    <source>
        <dbReference type="EMBL" id="CAJ0809668.1"/>
    </source>
</evidence>